<accession>A0ABU3DZJ5</accession>
<feature type="domain" description="Protein CR006 P-loop" evidence="2">
    <location>
        <begin position="39"/>
        <end position="779"/>
    </location>
</feature>
<name>A0ABU3DZJ5_9FLAO</name>
<dbReference type="InterPro" id="IPR027417">
    <property type="entry name" value="P-loop_NTPase"/>
</dbReference>
<dbReference type="Gene3D" id="3.40.50.300">
    <property type="entry name" value="P-loop containing nucleotide triphosphate hydrolases"/>
    <property type="match status" value="1"/>
</dbReference>
<dbReference type="SUPFAM" id="SSF52540">
    <property type="entry name" value="P-loop containing nucleoside triphosphate hydrolases"/>
    <property type="match status" value="1"/>
</dbReference>
<organism evidence="3 4">
    <name type="scientific">Autumnicola patrickiae</name>
    <dbReference type="NCBI Taxonomy" id="3075591"/>
    <lineage>
        <taxon>Bacteria</taxon>
        <taxon>Pseudomonadati</taxon>
        <taxon>Bacteroidota</taxon>
        <taxon>Flavobacteriia</taxon>
        <taxon>Flavobacteriales</taxon>
        <taxon>Flavobacteriaceae</taxon>
        <taxon>Autumnicola</taxon>
    </lineage>
</organism>
<feature type="coiled-coil region" evidence="1">
    <location>
        <begin position="485"/>
        <end position="519"/>
    </location>
</feature>
<dbReference type="RefSeq" id="WP_311682644.1">
    <property type="nucleotide sequence ID" value="NZ_JAVRHM010000004.1"/>
</dbReference>
<dbReference type="Proteomes" id="UP001261624">
    <property type="component" value="Unassembled WGS sequence"/>
</dbReference>
<gene>
    <name evidence="3" type="ORF">RM549_05175</name>
</gene>
<sequence length="800" mass="93161">MRLLSCCGQCKKENRMITKFKSINNLAVFKNFSWDANIRDKGNNVVPFKKINIFYGRNYSGKTTLSRIIRALETGSISDKYENPQFEVSIQSIADANQDNLANHGKKIRVFNEDFIKDNLRFIVNSEESITPFAIIGGNATIETEIQALKDELGVDEEDEESGFYLELKNATTIANTALQTYQNKNDSLNSQLSFKATNNPNGIKYKSEKFGDQNYNINKLQADIDVVLNSRFKPSTDEEIEQKLSLLKESVNSDIQAIAKPKIDFDILNSKAKELVTKSISSSDKIEQLLKDAIINRWVKEGRQIHKDKLQNCSFCGNQISQERWEELESHFDEESEKLEKDIDHLISELDIQINRIGLLIPINKNIFYSKFHSVLDNLILKRQQLIDGIKAELIRTKKYLQIRKDDLLNPKEFVEISDKSIELEECWTTFENFRNQANDYSNSLGSEQAEAKKMLRLREISDFVETIQYVKEIAEIQVLKDSSDIETKKKKEIENKIQQQKLQIEDKERLMKDEEKGALKVNEYLNNFFGHDFLTLQALEETDKKVRFEIVRNGNKAHHLSEGECSLIAFCYFMAKLEDIETKGSKPVIWIDDPISSLDSNHIFFVYSLINAEIFAKQEFEQIFLSTHNLDFLKYLKRLPSALNKNECGYFLISRDKENSKIRIMPRYLKDYVTEFNFLFHQIYKCSTADEDDEDQHNLFYNFGNNTRKFLEAFLYYKYPNANDQLEKLTKFFGDNRQASTMTDRINNEFSHLEGLFERSMTPIDIPEMKKTATFILDKINEKDSEQYDALLMSIRIE</sequence>
<reference evidence="3 4" key="1">
    <citation type="submission" date="2023-09" db="EMBL/GenBank/DDBJ databases">
        <authorList>
            <person name="Rey-Velasco X."/>
        </authorList>
    </citation>
    <scope>NUCLEOTIDE SEQUENCE [LARGE SCALE GENOMIC DNA]</scope>
    <source>
        <strain evidence="3 4">F188</strain>
    </source>
</reference>
<dbReference type="Pfam" id="PF13166">
    <property type="entry name" value="AAA_13"/>
    <property type="match status" value="1"/>
</dbReference>
<protein>
    <submittedName>
        <fullName evidence="3">AAA family ATPase</fullName>
    </submittedName>
</protein>
<evidence type="ECO:0000313" key="3">
    <source>
        <dbReference type="EMBL" id="MDT0689165.1"/>
    </source>
</evidence>
<keyword evidence="1" id="KW-0175">Coiled coil</keyword>
<proteinExistence type="predicted"/>
<keyword evidence="4" id="KW-1185">Reference proteome</keyword>
<dbReference type="InterPro" id="IPR026866">
    <property type="entry name" value="CR006_AAA"/>
</dbReference>
<evidence type="ECO:0000313" key="4">
    <source>
        <dbReference type="Proteomes" id="UP001261624"/>
    </source>
</evidence>
<comment type="caution">
    <text evidence="3">The sequence shown here is derived from an EMBL/GenBank/DDBJ whole genome shotgun (WGS) entry which is preliminary data.</text>
</comment>
<dbReference type="EMBL" id="JAVRHM010000004">
    <property type="protein sequence ID" value="MDT0689165.1"/>
    <property type="molecule type" value="Genomic_DNA"/>
</dbReference>
<evidence type="ECO:0000259" key="2">
    <source>
        <dbReference type="Pfam" id="PF13166"/>
    </source>
</evidence>
<evidence type="ECO:0000256" key="1">
    <source>
        <dbReference type="SAM" id="Coils"/>
    </source>
</evidence>